<comment type="caution">
    <text evidence="1">The sequence shown here is derived from an EMBL/GenBank/DDBJ whole genome shotgun (WGS) entry which is preliminary data.</text>
</comment>
<accession>A0A645E719</accession>
<organism evidence="1">
    <name type="scientific">bioreactor metagenome</name>
    <dbReference type="NCBI Taxonomy" id="1076179"/>
    <lineage>
        <taxon>unclassified sequences</taxon>
        <taxon>metagenomes</taxon>
        <taxon>ecological metagenomes</taxon>
    </lineage>
</organism>
<gene>
    <name evidence="1" type="ORF">SDC9_144772</name>
</gene>
<protein>
    <submittedName>
        <fullName evidence="1">Uncharacterized protein</fullName>
    </submittedName>
</protein>
<reference evidence="1" key="1">
    <citation type="submission" date="2019-08" db="EMBL/GenBank/DDBJ databases">
        <authorList>
            <person name="Kucharzyk K."/>
            <person name="Murdoch R.W."/>
            <person name="Higgins S."/>
            <person name="Loffler F."/>
        </authorList>
    </citation>
    <scope>NUCLEOTIDE SEQUENCE</scope>
</reference>
<dbReference type="EMBL" id="VSSQ01043854">
    <property type="protein sequence ID" value="MPM97597.1"/>
    <property type="molecule type" value="Genomic_DNA"/>
</dbReference>
<dbReference type="AlphaFoldDB" id="A0A645E719"/>
<name>A0A645E719_9ZZZZ</name>
<sequence>MGARLQVLATVAQLSQGVQDVDPAFGKLDAGQLIRQRVQCLDDRTEGVVGAHLVHCVVGTADTEPDRLVVRIAATFHGLQVRRAGESPREFVPAHVIEGLQLGDTVLHLPHRRDRLVQALLVARDPLDDLHQLRVVGEHIDRGVDDLIDSIDILPDTVGQLR</sequence>
<proteinExistence type="predicted"/>
<evidence type="ECO:0000313" key="1">
    <source>
        <dbReference type="EMBL" id="MPM97597.1"/>
    </source>
</evidence>